<feature type="transmembrane region" description="Helical" evidence="1">
    <location>
        <begin position="118"/>
        <end position="137"/>
    </location>
</feature>
<dbReference type="CDD" id="cd03392">
    <property type="entry name" value="PAP2_like_2"/>
    <property type="match status" value="1"/>
</dbReference>
<dbReference type="Pfam" id="PF01569">
    <property type="entry name" value="PAP2"/>
    <property type="match status" value="1"/>
</dbReference>
<gene>
    <name evidence="3" type="ORF">TAE01_19030</name>
</gene>
<feature type="domain" description="Phosphatidic acid phosphatase type 2/haloperoxidase" evidence="2">
    <location>
        <begin position="145"/>
        <end position="259"/>
    </location>
</feature>
<keyword evidence="1" id="KW-0812">Transmembrane</keyword>
<dbReference type="PANTHER" id="PTHR14969:SF13">
    <property type="entry name" value="AT30094P"/>
    <property type="match status" value="1"/>
</dbReference>
<feature type="transmembrane region" description="Helical" evidence="1">
    <location>
        <begin position="218"/>
        <end position="236"/>
    </location>
</feature>
<keyword evidence="1" id="KW-1133">Transmembrane helix</keyword>
<dbReference type="Proteomes" id="UP000321534">
    <property type="component" value="Unassembled WGS sequence"/>
</dbReference>
<feature type="transmembrane region" description="Helical" evidence="1">
    <location>
        <begin position="186"/>
        <end position="206"/>
    </location>
</feature>
<dbReference type="PANTHER" id="PTHR14969">
    <property type="entry name" value="SPHINGOSINE-1-PHOSPHATE PHOSPHOHYDROLASE"/>
    <property type="match status" value="1"/>
</dbReference>
<accession>A0A512D0V2</accession>
<evidence type="ECO:0000313" key="4">
    <source>
        <dbReference type="Proteomes" id="UP000321534"/>
    </source>
</evidence>
<dbReference type="AlphaFoldDB" id="A0A512D0V2"/>
<dbReference type="SMART" id="SM00014">
    <property type="entry name" value="acidPPc"/>
    <property type="match status" value="1"/>
</dbReference>
<dbReference type="Gene3D" id="1.20.144.10">
    <property type="entry name" value="Phosphatidic acid phosphatase type 2/haloperoxidase"/>
    <property type="match status" value="2"/>
</dbReference>
<proteinExistence type="predicted"/>
<dbReference type="OrthoDB" id="5289372at2"/>
<evidence type="ECO:0000256" key="1">
    <source>
        <dbReference type="SAM" id="Phobius"/>
    </source>
</evidence>
<keyword evidence="1" id="KW-0472">Membrane</keyword>
<reference evidence="3 4" key="1">
    <citation type="submission" date="2019-07" db="EMBL/GenBank/DDBJ databases">
        <title>Whole genome shotgun sequence of Terrabacter aerolatus NBRC 106305.</title>
        <authorList>
            <person name="Hosoyama A."/>
            <person name="Uohara A."/>
            <person name="Ohji S."/>
            <person name="Ichikawa N."/>
        </authorList>
    </citation>
    <scope>NUCLEOTIDE SEQUENCE [LARGE SCALE GENOMIC DNA]</scope>
    <source>
        <strain evidence="3 4">NBRC 106305</strain>
    </source>
</reference>
<comment type="caution">
    <text evidence="3">The sequence shown here is derived from an EMBL/GenBank/DDBJ whole genome shotgun (WGS) entry which is preliminary data.</text>
</comment>
<dbReference type="SUPFAM" id="SSF48317">
    <property type="entry name" value="Acid phosphatase/Vanadium-dependent haloperoxidase"/>
    <property type="match status" value="1"/>
</dbReference>
<evidence type="ECO:0000259" key="2">
    <source>
        <dbReference type="SMART" id="SM00014"/>
    </source>
</evidence>
<protein>
    <recommendedName>
        <fullName evidence="2">Phosphatidic acid phosphatase type 2/haloperoxidase domain-containing protein</fullName>
    </recommendedName>
</protein>
<dbReference type="InterPro" id="IPR000326">
    <property type="entry name" value="PAP2/HPO"/>
</dbReference>
<keyword evidence="4" id="KW-1185">Reference proteome</keyword>
<organism evidence="3 4">
    <name type="scientific">Terrabacter aerolatus</name>
    <dbReference type="NCBI Taxonomy" id="422442"/>
    <lineage>
        <taxon>Bacteria</taxon>
        <taxon>Bacillati</taxon>
        <taxon>Actinomycetota</taxon>
        <taxon>Actinomycetes</taxon>
        <taxon>Micrococcales</taxon>
        <taxon>Intrasporangiaceae</taxon>
        <taxon>Terrabacter</taxon>
    </lineage>
</organism>
<dbReference type="RefSeq" id="WP_147065774.1">
    <property type="nucleotide sequence ID" value="NZ_BAAARO010000002.1"/>
</dbReference>
<feature type="transmembrane region" description="Helical" evidence="1">
    <location>
        <begin position="248"/>
        <end position="266"/>
    </location>
</feature>
<name>A0A512D0V2_9MICO</name>
<feature type="transmembrane region" description="Helical" evidence="1">
    <location>
        <begin position="144"/>
        <end position="166"/>
    </location>
</feature>
<evidence type="ECO:0000313" key="3">
    <source>
        <dbReference type="EMBL" id="GEO30093.1"/>
    </source>
</evidence>
<feature type="transmembrane region" description="Helical" evidence="1">
    <location>
        <begin position="54"/>
        <end position="73"/>
    </location>
</feature>
<dbReference type="InterPro" id="IPR036938">
    <property type="entry name" value="PAP2/HPO_sf"/>
</dbReference>
<dbReference type="EMBL" id="BJYX01000008">
    <property type="protein sequence ID" value="GEO30093.1"/>
    <property type="molecule type" value="Genomic_DNA"/>
</dbReference>
<sequence>MPDLTRPQAPDDTIGDRDLTAWRSRFGRWLVGVFAGLARASRPAARRVASWSSAHLAFVVFAVVALVVLIALVEGIETVYEGVVGRNGPTAVDQPVLDAAISLRSPGLDSAVTAFTDVGGPVGMPILALVAVAVITWRRRRWTPIVLTLIAAAGSLAMTVVGKNVVDRARPPASLAVPPLEVSPSFPSGHTLNATVLTTIVVYLVLIESTAAWQRTLAITLGTVFVVTMGLSRVFLGHHWLTDVLAGWLIGLAWALAVITAHRLWLTLRERPGSADSPDGIPQQGPAS</sequence>